<dbReference type="EMBL" id="MT141466">
    <property type="protein sequence ID" value="QJA62282.1"/>
    <property type="molecule type" value="Genomic_DNA"/>
</dbReference>
<protein>
    <submittedName>
        <fullName evidence="2">Putative homing endonuclease</fullName>
    </submittedName>
</protein>
<dbReference type="AlphaFoldDB" id="A0A6H1ZK55"/>
<dbReference type="GO" id="GO:0008270">
    <property type="term" value="F:zinc ion binding"/>
    <property type="evidence" value="ECO:0007669"/>
    <property type="project" value="InterPro"/>
</dbReference>
<keyword evidence="2" id="KW-0540">Nuclease</keyword>
<dbReference type="InterPro" id="IPR003615">
    <property type="entry name" value="HNH_nuc"/>
</dbReference>
<proteinExistence type="predicted"/>
<gene>
    <name evidence="4" type="ORF">MM415A00250_0004</name>
    <name evidence="3" type="ORF">MM415B00805_0026</name>
    <name evidence="2" type="ORF">TM448A00708_0018</name>
    <name evidence="5" type="ORF">TM448B00745_0003</name>
</gene>
<dbReference type="GO" id="GO:0003676">
    <property type="term" value="F:nucleic acid binding"/>
    <property type="evidence" value="ECO:0007669"/>
    <property type="project" value="InterPro"/>
</dbReference>
<evidence type="ECO:0000313" key="4">
    <source>
        <dbReference type="EMBL" id="QJA83826.1"/>
    </source>
</evidence>
<evidence type="ECO:0000313" key="5">
    <source>
        <dbReference type="EMBL" id="QJH96488.1"/>
    </source>
</evidence>
<reference evidence="2" key="1">
    <citation type="submission" date="2020-03" db="EMBL/GenBank/DDBJ databases">
        <title>The deep terrestrial virosphere.</title>
        <authorList>
            <person name="Holmfeldt K."/>
            <person name="Nilsson E."/>
            <person name="Simone D."/>
            <person name="Lopez-Fernandez M."/>
            <person name="Wu X."/>
            <person name="de Brujin I."/>
            <person name="Lundin D."/>
            <person name="Andersson A."/>
            <person name="Bertilsson S."/>
            <person name="Dopson M."/>
        </authorList>
    </citation>
    <scope>NUCLEOTIDE SEQUENCE</scope>
    <source>
        <strain evidence="4">MM415A00250</strain>
        <strain evidence="3">MM415B00805</strain>
        <strain evidence="2">TM448A00708</strain>
        <strain evidence="5">TM448B00745</strain>
    </source>
</reference>
<organism evidence="2">
    <name type="scientific">viral metagenome</name>
    <dbReference type="NCBI Taxonomy" id="1070528"/>
    <lineage>
        <taxon>unclassified sequences</taxon>
        <taxon>metagenomes</taxon>
        <taxon>organismal metagenomes</taxon>
    </lineage>
</organism>
<feature type="domain" description="HNH" evidence="1">
    <location>
        <begin position="22"/>
        <end position="64"/>
    </location>
</feature>
<keyword evidence="2" id="KW-0255">Endonuclease</keyword>
<sequence length="90" mass="10312">MGYFGEYLRVLQEIRRERGEYCECCGAAARHGHHIIPVSDTGIASALLCEKSNIMLLCDDCHGLMHPLIRRVNDWEIARRDRGQATIRRS</sequence>
<evidence type="ECO:0000313" key="3">
    <source>
        <dbReference type="EMBL" id="QJA62282.1"/>
    </source>
</evidence>
<name>A0A6H1ZK55_9ZZZZ</name>
<dbReference type="EMBL" id="MT142519">
    <property type="protein sequence ID" value="QJA83826.1"/>
    <property type="molecule type" value="Genomic_DNA"/>
</dbReference>
<accession>A0A6H1ZK55</accession>
<dbReference type="EMBL" id="MT144653">
    <property type="protein sequence ID" value="QJH96488.1"/>
    <property type="molecule type" value="Genomic_DNA"/>
</dbReference>
<dbReference type="EMBL" id="MT144051">
    <property type="protein sequence ID" value="QJA47645.1"/>
    <property type="molecule type" value="Genomic_DNA"/>
</dbReference>
<dbReference type="Gene3D" id="1.10.30.50">
    <property type="match status" value="1"/>
</dbReference>
<keyword evidence="2" id="KW-0378">Hydrolase</keyword>
<dbReference type="InterPro" id="IPR002711">
    <property type="entry name" value="HNH"/>
</dbReference>
<dbReference type="Pfam" id="PF01844">
    <property type="entry name" value="HNH"/>
    <property type="match status" value="1"/>
</dbReference>
<dbReference type="CDD" id="cd00085">
    <property type="entry name" value="HNHc"/>
    <property type="match status" value="1"/>
</dbReference>
<evidence type="ECO:0000313" key="2">
    <source>
        <dbReference type="EMBL" id="QJA47645.1"/>
    </source>
</evidence>
<evidence type="ECO:0000259" key="1">
    <source>
        <dbReference type="Pfam" id="PF01844"/>
    </source>
</evidence>
<dbReference type="GO" id="GO:0004519">
    <property type="term" value="F:endonuclease activity"/>
    <property type="evidence" value="ECO:0007669"/>
    <property type="project" value="UniProtKB-KW"/>
</dbReference>